<name>A0AAP8T9A9_9BACT</name>
<accession>A0AAP8T9A9</accession>
<evidence type="ECO:0000313" key="2">
    <source>
        <dbReference type="Proteomes" id="UP000235914"/>
    </source>
</evidence>
<protein>
    <submittedName>
        <fullName evidence="1">Uncharacterized protein</fullName>
    </submittedName>
</protein>
<reference evidence="1 2" key="1">
    <citation type="journal article" date="2017" name="BMC Genomics">
        <title>Genome sequencing of 39 Akkermansia muciniphila isolates reveals its population structure, genomic and functional diverisity, and global distribution in mammalian gut microbiotas.</title>
        <authorList>
            <person name="Guo X."/>
            <person name="Li S."/>
            <person name="Zhang J."/>
            <person name="Wu F."/>
            <person name="Li X."/>
            <person name="Wu D."/>
            <person name="Zhang M."/>
            <person name="Ou Z."/>
            <person name="Jie Z."/>
            <person name="Yan Q."/>
            <person name="Li P."/>
            <person name="Yi J."/>
            <person name="Peng Y."/>
        </authorList>
    </citation>
    <scope>NUCLEOTIDE SEQUENCE [LARGE SCALE GENOMIC DNA]</scope>
    <source>
        <strain evidence="1 2">GP43</strain>
    </source>
</reference>
<comment type="caution">
    <text evidence="1">The sequence shown here is derived from an EMBL/GenBank/DDBJ whole genome shotgun (WGS) entry which is preliminary data.</text>
</comment>
<organism evidence="1 2">
    <name type="scientific">Akkermansia muciniphila</name>
    <dbReference type="NCBI Taxonomy" id="239935"/>
    <lineage>
        <taxon>Bacteria</taxon>
        <taxon>Pseudomonadati</taxon>
        <taxon>Verrucomicrobiota</taxon>
        <taxon>Verrucomicrobiia</taxon>
        <taxon>Verrucomicrobiales</taxon>
        <taxon>Akkermansiaceae</taxon>
        <taxon>Akkermansia</taxon>
    </lineage>
</organism>
<dbReference type="Proteomes" id="UP000235914">
    <property type="component" value="Unassembled WGS sequence"/>
</dbReference>
<gene>
    <name evidence="1" type="ORF">CXU09_06305</name>
</gene>
<evidence type="ECO:0000313" key="1">
    <source>
        <dbReference type="EMBL" id="PNC56235.1"/>
    </source>
</evidence>
<sequence>MPFNKHVPFLTKALFGSVSIPHIHGKRNLLKFINITIPLTFRPALPRHEATQCGICPFPARMHKTA</sequence>
<dbReference type="EMBL" id="PJKN01000003">
    <property type="protein sequence ID" value="PNC56235.1"/>
    <property type="molecule type" value="Genomic_DNA"/>
</dbReference>
<proteinExistence type="predicted"/>
<dbReference type="AlphaFoldDB" id="A0AAP8T9A9"/>